<dbReference type="Pfam" id="PF05514">
    <property type="entry name" value="HR_lesion"/>
    <property type="match status" value="1"/>
</dbReference>
<evidence type="ECO:0000256" key="1">
    <source>
        <dbReference type="SAM" id="Phobius"/>
    </source>
</evidence>
<dbReference type="InterPro" id="IPR008637">
    <property type="entry name" value="HR_lesion"/>
</dbReference>
<keyword evidence="1" id="KW-0812">Transmembrane</keyword>
<gene>
    <name evidence="2" type="ORF">F3Y22_tig00109957pilonHSYRG00204</name>
</gene>
<name>A0A6A3BU58_HIBSY</name>
<keyword evidence="1" id="KW-1133">Transmembrane helix</keyword>
<comment type="caution">
    <text evidence="2">The sequence shown here is derived from an EMBL/GenBank/DDBJ whole genome shotgun (WGS) entry which is preliminary data.</text>
</comment>
<sequence>MTVPPAGYVPAHPVPYHPGANKMAVLRSYGLVPMCCFDALNVSMLHRNPIVTILGLQDAPNVSVLDRNPIVTILGLQIVYLLVSAPLLYDFYIYGPKEPRYSVLLGDFLQSVAQCGAFFFFWGMKNSISGRQLRKKIPRPKTA</sequence>
<keyword evidence="1" id="KW-0472">Membrane</keyword>
<reference evidence="2" key="1">
    <citation type="submission" date="2019-09" db="EMBL/GenBank/DDBJ databases">
        <title>Draft genome information of white flower Hibiscus syriacus.</title>
        <authorList>
            <person name="Kim Y.-M."/>
        </authorList>
    </citation>
    <scope>NUCLEOTIDE SEQUENCE [LARGE SCALE GENOMIC DNA]</scope>
    <source>
        <strain evidence="2">YM2019G1</strain>
    </source>
</reference>
<accession>A0A6A3BU58</accession>
<dbReference type="PANTHER" id="PTHR31474">
    <property type="entry name" value="HR-LIKE LESION-INDUCER"/>
    <property type="match status" value="1"/>
</dbReference>
<dbReference type="EMBL" id="VEPZ02000788">
    <property type="protein sequence ID" value="KAE8719477.1"/>
    <property type="molecule type" value="Genomic_DNA"/>
</dbReference>
<evidence type="ECO:0000313" key="2">
    <source>
        <dbReference type="EMBL" id="KAE8719477.1"/>
    </source>
</evidence>
<keyword evidence="3" id="KW-1185">Reference proteome</keyword>
<evidence type="ECO:0000313" key="3">
    <source>
        <dbReference type="Proteomes" id="UP000436088"/>
    </source>
</evidence>
<organism evidence="2 3">
    <name type="scientific">Hibiscus syriacus</name>
    <name type="common">Rose of Sharon</name>
    <dbReference type="NCBI Taxonomy" id="106335"/>
    <lineage>
        <taxon>Eukaryota</taxon>
        <taxon>Viridiplantae</taxon>
        <taxon>Streptophyta</taxon>
        <taxon>Embryophyta</taxon>
        <taxon>Tracheophyta</taxon>
        <taxon>Spermatophyta</taxon>
        <taxon>Magnoliopsida</taxon>
        <taxon>eudicotyledons</taxon>
        <taxon>Gunneridae</taxon>
        <taxon>Pentapetalae</taxon>
        <taxon>rosids</taxon>
        <taxon>malvids</taxon>
        <taxon>Malvales</taxon>
        <taxon>Malvaceae</taxon>
        <taxon>Malvoideae</taxon>
        <taxon>Hibiscus</taxon>
    </lineage>
</organism>
<protein>
    <submittedName>
        <fullName evidence="2">Ethylene response sensor 2</fullName>
    </submittedName>
</protein>
<dbReference type="PANTHER" id="PTHR31474:SF4">
    <property type="entry name" value="NICOTIANA LESION-INDUCING LIKE"/>
    <property type="match status" value="1"/>
</dbReference>
<feature type="transmembrane region" description="Helical" evidence="1">
    <location>
        <begin position="70"/>
        <end position="89"/>
    </location>
</feature>
<proteinExistence type="predicted"/>
<dbReference type="AlphaFoldDB" id="A0A6A3BU58"/>
<dbReference type="Proteomes" id="UP000436088">
    <property type="component" value="Unassembled WGS sequence"/>
</dbReference>
<feature type="transmembrane region" description="Helical" evidence="1">
    <location>
        <begin position="101"/>
        <end position="124"/>
    </location>
</feature>